<feature type="chain" id="PRO_5045765935" evidence="1">
    <location>
        <begin position="28"/>
        <end position="319"/>
    </location>
</feature>
<evidence type="ECO:0000313" key="3">
    <source>
        <dbReference type="EMBL" id="MEE6311768.1"/>
    </source>
</evidence>
<dbReference type="InterPro" id="IPR010427">
    <property type="entry name" value="DUF1023"/>
</dbReference>
<keyword evidence="3" id="KW-0378">Hydrolase</keyword>
<dbReference type="InterPro" id="IPR029058">
    <property type="entry name" value="AB_hydrolase_fold"/>
</dbReference>
<gene>
    <name evidence="3" type="ORF">V1634_33570</name>
</gene>
<accession>A0ABU7SP68</accession>
<proteinExistence type="predicted"/>
<comment type="caution">
    <text evidence="3">The sequence shown here is derived from an EMBL/GenBank/DDBJ whole genome shotgun (WGS) entry which is preliminary data.</text>
</comment>
<feature type="domain" description="DUF1023" evidence="2">
    <location>
        <begin position="69"/>
        <end position="246"/>
    </location>
</feature>
<protein>
    <submittedName>
        <fullName evidence="3">Alpha/beta hydrolase</fullName>
    </submittedName>
</protein>
<dbReference type="Gene3D" id="3.40.50.1820">
    <property type="entry name" value="alpha/beta hydrolase"/>
    <property type="match status" value="1"/>
</dbReference>
<feature type="signal peptide" evidence="1">
    <location>
        <begin position="1"/>
        <end position="27"/>
    </location>
</feature>
<keyword evidence="1" id="KW-0732">Signal</keyword>
<reference evidence="3 4" key="1">
    <citation type="submission" date="2024-01" db="EMBL/GenBank/DDBJ databases">
        <title>Genome insights into Plantactinospora veratri sp. nov.</title>
        <authorList>
            <person name="Wang L."/>
        </authorList>
    </citation>
    <scope>NUCLEOTIDE SEQUENCE [LARGE SCALE GENOMIC DNA]</scope>
    <source>
        <strain evidence="3 4">NEAU-FHS4</strain>
    </source>
</reference>
<keyword evidence="4" id="KW-1185">Reference proteome</keyword>
<dbReference type="Pfam" id="PF06259">
    <property type="entry name" value="Abhydrolase_8"/>
    <property type="match status" value="1"/>
</dbReference>
<dbReference type="EMBL" id="JAZGQL010000037">
    <property type="protein sequence ID" value="MEE6311768.1"/>
    <property type="molecule type" value="Genomic_DNA"/>
</dbReference>
<dbReference type="GO" id="GO:0016787">
    <property type="term" value="F:hydrolase activity"/>
    <property type="evidence" value="ECO:0007669"/>
    <property type="project" value="UniProtKB-KW"/>
</dbReference>
<sequence>MLWRPAVRGVVAGLLALGLMAPPPAGAGEVAVARVGFVEAYPAVAAAMRAAGAPYADWAAAGRSFLAFDPRGDGLAVEVSGDLGTADRIAVLVPGVDSTLRDFDRGLGGVRRRAPAVGARALYDEARALRPGARVAVLAWLGYDPPNGLGRAAARAEHAQAGADALVELTRTLARHRPGAAVTLIGHSYGALVVGLAASRVPPQVTDLVTLAGIGTGVDRAAELGTDARVWAAEAPDDWIRRLPPVRLLGFGHGVRPAAPEFGARPLPVDGVRGHDGYLVPGSRTLHATALVTLGAAGGDVPEAGVGRQPAGGAAVTVR</sequence>
<evidence type="ECO:0000313" key="4">
    <source>
        <dbReference type="Proteomes" id="UP001339911"/>
    </source>
</evidence>
<organism evidence="3 4">
    <name type="scientific">Plantactinospora veratri</name>
    <dbReference type="NCBI Taxonomy" id="1436122"/>
    <lineage>
        <taxon>Bacteria</taxon>
        <taxon>Bacillati</taxon>
        <taxon>Actinomycetota</taxon>
        <taxon>Actinomycetes</taxon>
        <taxon>Micromonosporales</taxon>
        <taxon>Micromonosporaceae</taxon>
        <taxon>Plantactinospora</taxon>
    </lineage>
</organism>
<dbReference type="SUPFAM" id="SSF53474">
    <property type="entry name" value="alpha/beta-Hydrolases"/>
    <property type="match status" value="1"/>
</dbReference>
<name>A0ABU7SP68_9ACTN</name>
<dbReference type="RefSeq" id="WP_331211654.1">
    <property type="nucleotide sequence ID" value="NZ_JAZGQL010000037.1"/>
</dbReference>
<evidence type="ECO:0000256" key="1">
    <source>
        <dbReference type="SAM" id="SignalP"/>
    </source>
</evidence>
<evidence type="ECO:0000259" key="2">
    <source>
        <dbReference type="Pfam" id="PF06259"/>
    </source>
</evidence>
<dbReference type="Proteomes" id="UP001339911">
    <property type="component" value="Unassembled WGS sequence"/>
</dbReference>